<dbReference type="Proteomes" id="UP000254618">
    <property type="component" value="Unassembled WGS sequence"/>
</dbReference>
<gene>
    <name evidence="2" type="ORF">B5J93_12880</name>
    <name evidence="3" type="ORF">NCTC11012_00296</name>
</gene>
<feature type="transmembrane region" description="Helical" evidence="1">
    <location>
        <begin position="12"/>
        <end position="28"/>
    </location>
</feature>
<dbReference type="Proteomes" id="UP000190777">
    <property type="component" value="Unassembled WGS sequence"/>
</dbReference>
<dbReference type="AlphaFoldDB" id="A0A378QRT0"/>
<keyword evidence="4" id="KW-1185">Reference proteome</keyword>
<keyword evidence="1" id="KW-0472">Membrane</keyword>
<evidence type="ECO:0000313" key="4">
    <source>
        <dbReference type="Proteomes" id="UP000190777"/>
    </source>
</evidence>
<keyword evidence="1" id="KW-0812">Transmembrane</keyword>
<evidence type="ECO:0000313" key="5">
    <source>
        <dbReference type="Proteomes" id="UP000254618"/>
    </source>
</evidence>
<organism evidence="3 5">
    <name type="scientific">Moraxella equi</name>
    <dbReference type="NCBI Taxonomy" id="60442"/>
    <lineage>
        <taxon>Bacteria</taxon>
        <taxon>Pseudomonadati</taxon>
        <taxon>Pseudomonadota</taxon>
        <taxon>Gammaproteobacteria</taxon>
        <taxon>Moraxellales</taxon>
        <taxon>Moraxellaceae</taxon>
        <taxon>Moraxella</taxon>
    </lineage>
</organism>
<feature type="transmembrane region" description="Helical" evidence="1">
    <location>
        <begin position="40"/>
        <end position="57"/>
    </location>
</feature>
<evidence type="ECO:0000313" key="3">
    <source>
        <dbReference type="EMBL" id="STZ02073.1"/>
    </source>
</evidence>
<sequence length="72" mass="8575">MTNILNKKKSYVIFLILYTVSVLAWVFIDDGFIGLRWLSFYNLAIVTPFLLADMYSWRNESLESLKKEKFIF</sequence>
<accession>A0A378QRT0</accession>
<evidence type="ECO:0000256" key="1">
    <source>
        <dbReference type="SAM" id="Phobius"/>
    </source>
</evidence>
<keyword evidence="1" id="KW-1133">Transmembrane helix</keyword>
<reference evidence="3 5" key="2">
    <citation type="submission" date="2018-06" db="EMBL/GenBank/DDBJ databases">
        <authorList>
            <consortium name="Pathogen Informatics"/>
            <person name="Doyle S."/>
        </authorList>
    </citation>
    <scope>NUCLEOTIDE SEQUENCE [LARGE SCALE GENOMIC DNA]</scope>
    <source>
        <strain evidence="3 5">NCTC11012</strain>
    </source>
</reference>
<protein>
    <recommendedName>
        <fullName evidence="6">CPBP family intramembrane metalloprotease</fullName>
    </recommendedName>
</protein>
<dbReference type="RefSeq" id="WP_079326732.1">
    <property type="nucleotide sequence ID" value="NZ_MXAP01000172.1"/>
</dbReference>
<reference evidence="2 4" key="1">
    <citation type="submission" date="2017-03" db="EMBL/GenBank/DDBJ databases">
        <title>Draft genome sequence of Moraxella equi CCUG 4950T type strain.</title>
        <authorList>
            <person name="Salva-Serra F."/>
            <person name="Engstrom-Jakobsson H."/>
            <person name="Thorell K."/>
            <person name="Jaen-Luchoro D."/>
            <person name="Gonzales-Siles L."/>
            <person name="Karlsson R."/>
            <person name="Yazdan S."/>
            <person name="Boulund F."/>
            <person name="Johnning A."/>
            <person name="Engstrand L."/>
            <person name="Kristiansson E."/>
            <person name="Moore E."/>
        </authorList>
    </citation>
    <scope>NUCLEOTIDE SEQUENCE [LARGE SCALE GENOMIC DNA]</scope>
    <source>
        <strain evidence="2 4">CCUG 4950</strain>
    </source>
</reference>
<proteinExistence type="predicted"/>
<evidence type="ECO:0008006" key="6">
    <source>
        <dbReference type="Google" id="ProtNLM"/>
    </source>
</evidence>
<dbReference type="EMBL" id="MXAP01000172">
    <property type="protein sequence ID" value="OPH33455.1"/>
    <property type="molecule type" value="Genomic_DNA"/>
</dbReference>
<evidence type="ECO:0000313" key="2">
    <source>
        <dbReference type="EMBL" id="OPH33455.1"/>
    </source>
</evidence>
<name>A0A378QRT0_9GAMM</name>
<dbReference type="EMBL" id="UGQF01000001">
    <property type="protein sequence ID" value="STZ02073.1"/>
    <property type="molecule type" value="Genomic_DNA"/>
</dbReference>